<accession>A0A409XHB7</accession>
<feature type="region of interest" description="Disordered" evidence="1">
    <location>
        <begin position="1"/>
        <end position="40"/>
    </location>
</feature>
<evidence type="ECO:0000313" key="3">
    <source>
        <dbReference type="Proteomes" id="UP000283269"/>
    </source>
</evidence>
<protein>
    <recommendedName>
        <fullName evidence="4">Arrestin-like N-terminal domain-containing protein</fullName>
    </recommendedName>
</protein>
<comment type="caution">
    <text evidence="2">The sequence shown here is derived from an EMBL/GenBank/DDBJ whole genome shotgun (WGS) entry which is preliminary data.</text>
</comment>
<dbReference type="InParanoid" id="A0A409XHB7"/>
<reference evidence="2 3" key="1">
    <citation type="journal article" date="2018" name="Evol. Lett.">
        <title>Horizontal gene cluster transfer increased hallucinogenic mushroom diversity.</title>
        <authorList>
            <person name="Reynolds H.T."/>
            <person name="Vijayakumar V."/>
            <person name="Gluck-Thaler E."/>
            <person name="Korotkin H.B."/>
            <person name="Matheny P.B."/>
            <person name="Slot J.C."/>
        </authorList>
    </citation>
    <scope>NUCLEOTIDE SEQUENCE [LARGE SCALE GENOMIC DNA]</scope>
    <source>
        <strain evidence="2 3">2631</strain>
    </source>
</reference>
<evidence type="ECO:0000256" key="1">
    <source>
        <dbReference type="SAM" id="MobiDB-lite"/>
    </source>
</evidence>
<dbReference type="Gene3D" id="2.60.40.640">
    <property type="match status" value="1"/>
</dbReference>
<evidence type="ECO:0000313" key="2">
    <source>
        <dbReference type="EMBL" id="PPQ90144.1"/>
    </source>
</evidence>
<dbReference type="Proteomes" id="UP000283269">
    <property type="component" value="Unassembled WGS sequence"/>
</dbReference>
<sequence>MGLPDELNGQQPPSYVDTLDPPDLELDGLPGYSDTQQSPLASISPADLNLKEFEYKIEKNGKTSATLTLIAHESISKTVPTFKEGFPIKGRIYLNLSNENLEYVKSIVIKIQGQLITGGSEFLGYTYTFLDVPHEIWARSENGVALLQGECSWPFAIDLPETVSMECGVDKQPEMFRLPQTFNDRYIHATTRYELSMKIIRSGILRSNDILSAPFGFIPLTRPSPLPPLRRLAYEEGTPLLGPKVDPDGWFWLNAVQIIGKTLNNATAKIECRLTYTRGSVIPLFMTLESDDKQALDLLSSPKAIFVRVRRRIKYHAEPKKNIESKVWRDDVDHSQRAVWWPATEYSGTTPPERLRTVNGEIHLKPNMAPTSAMGNFRIDYSMVFLKFKTPGFDHSEDSQLLSEQPITIVTAYAPGPRPRMSTPVNYEPDEKGHSDDLQTVGEFSKGFY</sequence>
<keyword evidence="3" id="KW-1185">Reference proteome</keyword>
<dbReference type="EMBL" id="NHYD01001696">
    <property type="protein sequence ID" value="PPQ90144.1"/>
    <property type="molecule type" value="Genomic_DNA"/>
</dbReference>
<organism evidence="2 3">
    <name type="scientific">Psilocybe cyanescens</name>
    <dbReference type="NCBI Taxonomy" id="93625"/>
    <lineage>
        <taxon>Eukaryota</taxon>
        <taxon>Fungi</taxon>
        <taxon>Dikarya</taxon>
        <taxon>Basidiomycota</taxon>
        <taxon>Agaricomycotina</taxon>
        <taxon>Agaricomycetes</taxon>
        <taxon>Agaricomycetidae</taxon>
        <taxon>Agaricales</taxon>
        <taxon>Agaricineae</taxon>
        <taxon>Strophariaceae</taxon>
        <taxon>Psilocybe</taxon>
    </lineage>
</organism>
<dbReference type="OrthoDB" id="3261578at2759"/>
<evidence type="ECO:0008006" key="4">
    <source>
        <dbReference type="Google" id="ProtNLM"/>
    </source>
</evidence>
<gene>
    <name evidence="2" type="ORF">CVT25_012455</name>
</gene>
<proteinExistence type="predicted"/>
<dbReference type="InterPro" id="IPR014752">
    <property type="entry name" value="Arrestin-like_C"/>
</dbReference>
<dbReference type="AlphaFoldDB" id="A0A409XHB7"/>
<name>A0A409XHB7_PSICY</name>